<evidence type="ECO:0000313" key="2">
    <source>
        <dbReference type="EMBL" id="AKQ63656.1"/>
    </source>
</evidence>
<keyword evidence="3" id="KW-1185">Reference proteome</keyword>
<reference evidence="2 3" key="1">
    <citation type="journal article" date="2016" name="PLoS ONE">
        <title>Complete Genome Sequence and Comparative Genomics of a Novel Myxobacterium Myxococcus hansupus.</title>
        <authorList>
            <person name="Sharma G."/>
            <person name="Narwani T."/>
            <person name="Subramanian S."/>
        </authorList>
    </citation>
    <scope>NUCLEOTIDE SEQUENCE [LARGE SCALE GENOMIC DNA]</scope>
    <source>
        <strain evidence="3">mixupus</strain>
    </source>
</reference>
<evidence type="ECO:0000313" key="3">
    <source>
        <dbReference type="Proteomes" id="UP000009026"/>
    </source>
</evidence>
<dbReference type="STRING" id="1297742.A176_000568"/>
<dbReference type="InterPro" id="IPR009409">
    <property type="entry name" value="DUF1059"/>
</dbReference>
<dbReference type="Pfam" id="PF06348">
    <property type="entry name" value="DUF1059"/>
    <property type="match status" value="1"/>
</dbReference>
<protein>
    <recommendedName>
        <fullName evidence="4">DUF1059 domain-containing protein</fullName>
    </recommendedName>
</protein>
<feature type="region of interest" description="Disordered" evidence="1">
    <location>
        <begin position="1"/>
        <end position="25"/>
    </location>
</feature>
<sequence>MSTSAEGGGTTMSRKMMDCRKAPSDTHCTLTISGEEDEVFQAAIAHAVSVHGHEDSAELREMIRGMLDDEEPTASMGMPMSMQEPQQPSRH</sequence>
<name>A0A0H4WJY0_9BACT</name>
<accession>A0A0H4WJY0</accession>
<proteinExistence type="predicted"/>
<evidence type="ECO:0000256" key="1">
    <source>
        <dbReference type="SAM" id="MobiDB-lite"/>
    </source>
</evidence>
<evidence type="ECO:0008006" key="4">
    <source>
        <dbReference type="Google" id="ProtNLM"/>
    </source>
</evidence>
<gene>
    <name evidence="2" type="ORF">A176_000568</name>
</gene>
<dbReference type="Proteomes" id="UP000009026">
    <property type="component" value="Chromosome"/>
</dbReference>
<feature type="region of interest" description="Disordered" evidence="1">
    <location>
        <begin position="70"/>
        <end position="91"/>
    </location>
</feature>
<dbReference type="AlphaFoldDB" id="A0A0H4WJY0"/>
<dbReference type="eggNOG" id="ENOG5032YPX">
    <property type="taxonomic scope" value="Bacteria"/>
</dbReference>
<feature type="compositionally biased region" description="Basic and acidic residues" evidence="1">
    <location>
        <begin position="15"/>
        <end position="24"/>
    </location>
</feature>
<dbReference type="KEGG" id="mym:A176_000568"/>
<dbReference type="EMBL" id="CP012109">
    <property type="protein sequence ID" value="AKQ63656.1"/>
    <property type="molecule type" value="Genomic_DNA"/>
</dbReference>
<dbReference type="PATRIC" id="fig|1297742.4.peg.576"/>
<feature type="compositionally biased region" description="Gly residues" evidence="1">
    <location>
        <begin position="1"/>
        <end position="10"/>
    </location>
</feature>
<organism evidence="2 3">
    <name type="scientific">Pseudomyxococcus hansupus</name>
    <dbReference type="NCBI Taxonomy" id="1297742"/>
    <lineage>
        <taxon>Bacteria</taxon>
        <taxon>Pseudomonadati</taxon>
        <taxon>Myxococcota</taxon>
        <taxon>Myxococcia</taxon>
        <taxon>Myxococcales</taxon>
        <taxon>Cystobacterineae</taxon>
        <taxon>Myxococcaceae</taxon>
        <taxon>Pseudomyxococcus</taxon>
    </lineage>
</organism>